<dbReference type="Proteomes" id="UP000283895">
    <property type="component" value="Unassembled WGS sequence"/>
</dbReference>
<name>A0A423WAH6_9PEZI</name>
<proteinExistence type="inferred from homology"/>
<keyword evidence="11" id="KW-1185">Reference proteome</keyword>
<comment type="caution">
    <text evidence="10">The sequence shown here is derived from an EMBL/GenBank/DDBJ whole genome shotgun (WGS) entry which is preliminary data.</text>
</comment>
<comment type="similarity">
    <text evidence="2 9">Belongs to the cytochrome P450 family.</text>
</comment>
<dbReference type="InterPro" id="IPR001128">
    <property type="entry name" value="Cyt_P450"/>
</dbReference>
<evidence type="ECO:0000313" key="10">
    <source>
        <dbReference type="EMBL" id="ROW00374.1"/>
    </source>
</evidence>
<protein>
    <recommendedName>
        <fullName evidence="12">Cytochrome P450</fullName>
    </recommendedName>
</protein>
<dbReference type="GO" id="GO:0016705">
    <property type="term" value="F:oxidoreductase activity, acting on paired donors, with incorporation or reduction of molecular oxygen"/>
    <property type="evidence" value="ECO:0007669"/>
    <property type="project" value="InterPro"/>
</dbReference>
<dbReference type="Pfam" id="PF00067">
    <property type="entry name" value="p450"/>
    <property type="match status" value="1"/>
</dbReference>
<keyword evidence="4 8" id="KW-0479">Metal-binding</keyword>
<keyword evidence="6 8" id="KW-0408">Iron</keyword>
<dbReference type="CDD" id="cd11041">
    <property type="entry name" value="CYP503A1-like"/>
    <property type="match status" value="1"/>
</dbReference>
<evidence type="ECO:0000256" key="4">
    <source>
        <dbReference type="ARBA" id="ARBA00022723"/>
    </source>
</evidence>
<keyword evidence="5 9" id="KW-0560">Oxidoreductase</keyword>
<dbReference type="AlphaFoldDB" id="A0A423WAH6"/>
<evidence type="ECO:0000256" key="5">
    <source>
        <dbReference type="ARBA" id="ARBA00023002"/>
    </source>
</evidence>
<dbReference type="GO" id="GO:0020037">
    <property type="term" value="F:heme binding"/>
    <property type="evidence" value="ECO:0007669"/>
    <property type="project" value="InterPro"/>
</dbReference>
<dbReference type="OrthoDB" id="1844152at2759"/>
<evidence type="ECO:0000256" key="3">
    <source>
        <dbReference type="ARBA" id="ARBA00022617"/>
    </source>
</evidence>
<dbReference type="InterPro" id="IPR036396">
    <property type="entry name" value="Cyt_P450_sf"/>
</dbReference>
<dbReference type="PANTHER" id="PTHR46206">
    <property type="entry name" value="CYTOCHROME P450"/>
    <property type="match status" value="1"/>
</dbReference>
<evidence type="ECO:0000256" key="2">
    <source>
        <dbReference type="ARBA" id="ARBA00010617"/>
    </source>
</evidence>
<evidence type="ECO:0008006" key="12">
    <source>
        <dbReference type="Google" id="ProtNLM"/>
    </source>
</evidence>
<evidence type="ECO:0000256" key="8">
    <source>
        <dbReference type="PIRSR" id="PIRSR602403-1"/>
    </source>
</evidence>
<dbReference type="PRINTS" id="PR00465">
    <property type="entry name" value="EP450IV"/>
</dbReference>
<keyword evidence="7 9" id="KW-0503">Monooxygenase</keyword>
<dbReference type="GO" id="GO:0005506">
    <property type="term" value="F:iron ion binding"/>
    <property type="evidence" value="ECO:0007669"/>
    <property type="project" value="InterPro"/>
</dbReference>
<evidence type="ECO:0000256" key="6">
    <source>
        <dbReference type="ARBA" id="ARBA00023004"/>
    </source>
</evidence>
<sequence>MAVSSRIHIPWEDINSSLPSAIPGLPIPLDLTTNPIPYAVTAILILVVIVSVHVHSSSNNGHKKVPVLNPKGPFELTTARTRHEYDMNSWDMMYQGMRKYPDQPFRILSGELQDIMVLPPRYANEIKNDDRFSFASLVTKSFHGNLPGFGTFNVFSQPNKIVQTLVQQDITRALPKLTEPLSRETDTALRETLTDSTDWHDVNAKQTVFTLVTRLSTLAFMGADMCHDKEWIDVTVNFAVEAFLSAKAVSTYPRWLQPFANLYLVPRCRDLRALEAKARSIIDSELEKRRVLKAEAENNNVELEFHDVLEWSQKYSNVGGTFDPTLVQLGISFVAIHTSTDLLSQVVLDLAEHQELLEPLRREITECLSGGEGISKASLHHMMLLDSVIKESQRLKPAQVGLMEREVLEDVTLLDGIHLKRGSGILVTSPLRDPAIYENPDEYDGYRFYRIRQQPGKKNTAQLVTTSLADLAFGYGQHTCPGRFFAVHELKIVLCHLLLKYDIKLVEGAEKPHWSAHGNNLDSDNLARVVIRRREVSEAEDLL</sequence>
<gene>
    <name evidence="10" type="ORF">VMCG_07263</name>
</gene>
<dbReference type="EMBL" id="LKEA01000021">
    <property type="protein sequence ID" value="ROW00374.1"/>
    <property type="molecule type" value="Genomic_DNA"/>
</dbReference>
<keyword evidence="3 8" id="KW-0349">Heme</keyword>
<reference evidence="10 11" key="1">
    <citation type="submission" date="2015-09" db="EMBL/GenBank/DDBJ databases">
        <title>Host preference determinants of Valsa canker pathogens revealed by comparative genomics.</title>
        <authorList>
            <person name="Yin Z."/>
            <person name="Huang L."/>
        </authorList>
    </citation>
    <scope>NUCLEOTIDE SEQUENCE [LARGE SCALE GENOMIC DNA]</scope>
    <source>
        <strain evidence="10 11">03-1</strain>
    </source>
</reference>
<dbReference type="GO" id="GO:0004497">
    <property type="term" value="F:monooxygenase activity"/>
    <property type="evidence" value="ECO:0007669"/>
    <property type="project" value="UniProtKB-KW"/>
</dbReference>
<dbReference type="InterPro" id="IPR017972">
    <property type="entry name" value="Cyt_P450_CS"/>
</dbReference>
<organism evidence="10 11">
    <name type="scientific">Cytospora schulzeri</name>
    <dbReference type="NCBI Taxonomy" id="448051"/>
    <lineage>
        <taxon>Eukaryota</taxon>
        <taxon>Fungi</taxon>
        <taxon>Dikarya</taxon>
        <taxon>Ascomycota</taxon>
        <taxon>Pezizomycotina</taxon>
        <taxon>Sordariomycetes</taxon>
        <taxon>Sordariomycetidae</taxon>
        <taxon>Diaporthales</taxon>
        <taxon>Cytosporaceae</taxon>
        <taxon>Cytospora</taxon>
    </lineage>
</organism>
<dbReference type="PANTHER" id="PTHR46206:SF2">
    <property type="entry name" value="CYTOCHROME P450 MONOOXYGENASE AUSG-RELATED"/>
    <property type="match status" value="1"/>
</dbReference>
<accession>A0A423WAH6</accession>
<evidence type="ECO:0000256" key="1">
    <source>
        <dbReference type="ARBA" id="ARBA00001971"/>
    </source>
</evidence>
<dbReference type="PROSITE" id="PS00086">
    <property type="entry name" value="CYTOCHROME_P450"/>
    <property type="match status" value="1"/>
</dbReference>
<dbReference type="SUPFAM" id="SSF48264">
    <property type="entry name" value="Cytochrome P450"/>
    <property type="match status" value="1"/>
</dbReference>
<comment type="cofactor">
    <cofactor evidence="1 8">
        <name>heme</name>
        <dbReference type="ChEBI" id="CHEBI:30413"/>
    </cofactor>
</comment>
<dbReference type="STRING" id="356882.A0A423WAH6"/>
<evidence type="ECO:0000256" key="7">
    <source>
        <dbReference type="ARBA" id="ARBA00023033"/>
    </source>
</evidence>
<dbReference type="InterPro" id="IPR002403">
    <property type="entry name" value="Cyt_P450_E_grp-IV"/>
</dbReference>
<dbReference type="Gene3D" id="1.10.630.10">
    <property type="entry name" value="Cytochrome P450"/>
    <property type="match status" value="1"/>
</dbReference>
<feature type="binding site" description="axial binding residue" evidence="8">
    <location>
        <position position="480"/>
    </location>
    <ligand>
        <name>heme</name>
        <dbReference type="ChEBI" id="CHEBI:30413"/>
    </ligand>
    <ligandPart>
        <name>Fe</name>
        <dbReference type="ChEBI" id="CHEBI:18248"/>
    </ligandPart>
</feature>
<evidence type="ECO:0000256" key="9">
    <source>
        <dbReference type="RuleBase" id="RU000461"/>
    </source>
</evidence>
<evidence type="ECO:0000313" key="11">
    <source>
        <dbReference type="Proteomes" id="UP000283895"/>
    </source>
</evidence>